<reference evidence="4" key="1">
    <citation type="submission" date="2013-03" db="EMBL/GenBank/DDBJ databases">
        <title>The Genome Sequence of Anopheles dirus WRAIR2.</title>
        <authorList>
            <consortium name="The Broad Institute Genomics Platform"/>
            <person name="Neafsey D.E."/>
            <person name="Walton C."/>
            <person name="Walker B."/>
            <person name="Young S.K."/>
            <person name="Zeng Q."/>
            <person name="Gargeya S."/>
            <person name="Fitzgerald M."/>
            <person name="Haas B."/>
            <person name="Abouelleil A."/>
            <person name="Allen A.W."/>
            <person name="Alvarado L."/>
            <person name="Arachchi H.M."/>
            <person name="Berlin A.M."/>
            <person name="Chapman S.B."/>
            <person name="Gainer-Dewar J."/>
            <person name="Goldberg J."/>
            <person name="Griggs A."/>
            <person name="Gujja S."/>
            <person name="Hansen M."/>
            <person name="Howarth C."/>
            <person name="Imamovic A."/>
            <person name="Ireland A."/>
            <person name="Larimer J."/>
            <person name="McCowan C."/>
            <person name="Murphy C."/>
            <person name="Pearson M."/>
            <person name="Poon T.W."/>
            <person name="Priest M."/>
            <person name="Roberts A."/>
            <person name="Saif S."/>
            <person name="Shea T."/>
            <person name="Sisk P."/>
            <person name="Sykes S."/>
            <person name="Wortman J."/>
            <person name="Nusbaum C."/>
            <person name="Birren B."/>
        </authorList>
    </citation>
    <scope>NUCLEOTIDE SEQUENCE [LARGE SCALE GENOMIC DNA]</scope>
    <source>
        <strain evidence="4">WRAIR2</strain>
    </source>
</reference>
<protein>
    <recommendedName>
        <fullName evidence="2">INO80 complex subunit E N-terminal domain-containing protein</fullName>
    </recommendedName>
</protein>
<accession>A0A182NT22</accession>
<dbReference type="AlphaFoldDB" id="A0A182NT22"/>
<evidence type="ECO:0000259" key="2">
    <source>
        <dbReference type="Pfam" id="PF24237"/>
    </source>
</evidence>
<dbReference type="EnsemblMetazoa" id="ADIR010812-RA">
    <property type="protein sequence ID" value="ADIR010812-PA"/>
    <property type="gene ID" value="ADIR010812"/>
</dbReference>
<feature type="compositionally biased region" description="Polar residues" evidence="1">
    <location>
        <begin position="57"/>
        <end position="67"/>
    </location>
</feature>
<feature type="compositionally biased region" description="Low complexity" evidence="1">
    <location>
        <begin position="206"/>
        <end position="242"/>
    </location>
</feature>
<sequence length="361" mass="40900">AITSDAASKERVSSTWILVNRIPRTNLAPKALWFYAYPFRAMLGGWYCRTMNEEAQQQNSQMDSVMTNMDMGDPPMDNYSSGAEDDSEDEESLTLATDYKALYTDLKKKVKILIYENVYFQNNLRASQKRLLKITRDRSFLLDRLLEYERPELSSSDSDDTVDSDDSMREEAPSKKRKFEASSSQSTPSAMKPPATPRRNKKGSKKQQQQQQLQEASSQMQQLPQQTQQLLPQQQLSQQQLPHASQDMLNTLTPEDQINAYQFSLSMMSQVPAELLATTTCSDLNLDVPADDGSMEGQLTKEELERHLQSRQTMPQVIPEGELPIEMFNNNPSTELADQLDDTAQNNLSGVSLSDLNLMNV</sequence>
<dbReference type="PANTHER" id="PTHR21812">
    <property type="entry name" value="INO80 COMPLEX SUBUNIT E"/>
    <property type="match status" value="1"/>
</dbReference>
<dbReference type="PANTHER" id="PTHR21812:SF1">
    <property type="entry name" value="INO80 COMPLEX SUBUNIT E"/>
    <property type="match status" value="1"/>
</dbReference>
<dbReference type="Proteomes" id="UP000075884">
    <property type="component" value="Unassembled WGS sequence"/>
</dbReference>
<keyword evidence="4" id="KW-1185">Reference proteome</keyword>
<evidence type="ECO:0000313" key="3">
    <source>
        <dbReference type="EnsemblMetazoa" id="ADIR010812-PA"/>
    </source>
</evidence>
<proteinExistence type="predicted"/>
<dbReference type="Pfam" id="PF24237">
    <property type="entry name" value="INO80E"/>
    <property type="match status" value="1"/>
</dbReference>
<feature type="domain" description="INO80 complex subunit E N-terminal" evidence="2">
    <location>
        <begin position="98"/>
        <end position="145"/>
    </location>
</feature>
<dbReference type="VEuPathDB" id="VectorBase:ADIR010812"/>
<dbReference type="GO" id="GO:0006338">
    <property type="term" value="P:chromatin remodeling"/>
    <property type="evidence" value="ECO:0007669"/>
    <property type="project" value="InterPro"/>
</dbReference>
<evidence type="ECO:0000313" key="4">
    <source>
        <dbReference type="Proteomes" id="UP000075884"/>
    </source>
</evidence>
<dbReference type="InterPro" id="IPR026678">
    <property type="entry name" value="INO80E"/>
</dbReference>
<dbReference type="GO" id="GO:0031011">
    <property type="term" value="C:Ino80 complex"/>
    <property type="evidence" value="ECO:0007669"/>
    <property type="project" value="InterPro"/>
</dbReference>
<feature type="region of interest" description="Disordered" evidence="1">
    <location>
        <begin position="151"/>
        <end position="243"/>
    </location>
</feature>
<name>A0A182NT22_9DIPT</name>
<evidence type="ECO:0000256" key="1">
    <source>
        <dbReference type="SAM" id="MobiDB-lite"/>
    </source>
</evidence>
<dbReference type="InterPro" id="IPR056515">
    <property type="entry name" value="INO80E_N"/>
</dbReference>
<reference evidence="3" key="2">
    <citation type="submission" date="2020-05" db="UniProtKB">
        <authorList>
            <consortium name="EnsemblMetazoa"/>
        </authorList>
    </citation>
    <scope>IDENTIFICATION</scope>
    <source>
        <strain evidence="3">WRAIR2</strain>
    </source>
</reference>
<feature type="region of interest" description="Disordered" evidence="1">
    <location>
        <begin position="57"/>
        <end position="91"/>
    </location>
</feature>
<organism evidence="3 4">
    <name type="scientific">Anopheles dirus</name>
    <dbReference type="NCBI Taxonomy" id="7168"/>
    <lineage>
        <taxon>Eukaryota</taxon>
        <taxon>Metazoa</taxon>
        <taxon>Ecdysozoa</taxon>
        <taxon>Arthropoda</taxon>
        <taxon>Hexapoda</taxon>
        <taxon>Insecta</taxon>
        <taxon>Pterygota</taxon>
        <taxon>Neoptera</taxon>
        <taxon>Endopterygota</taxon>
        <taxon>Diptera</taxon>
        <taxon>Nematocera</taxon>
        <taxon>Culicoidea</taxon>
        <taxon>Culicidae</taxon>
        <taxon>Anophelinae</taxon>
        <taxon>Anopheles</taxon>
    </lineage>
</organism>
<dbReference type="STRING" id="7168.A0A182NT22"/>